<evidence type="ECO:0000313" key="7">
    <source>
        <dbReference type="Proteomes" id="UP001162162"/>
    </source>
</evidence>
<reference evidence="6" key="1">
    <citation type="journal article" date="2023" name="Insect Mol. Biol.">
        <title>Genome sequencing provides insights into the evolution of gene families encoding plant cell wall-degrading enzymes in longhorned beetles.</title>
        <authorList>
            <person name="Shin N.R."/>
            <person name="Okamura Y."/>
            <person name="Kirsch R."/>
            <person name="Pauchet Y."/>
        </authorList>
    </citation>
    <scope>NUCLEOTIDE SEQUENCE</scope>
    <source>
        <strain evidence="6">AMC_N1</strain>
    </source>
</reference>
<feature type="chain" id="PRO_5044012525" evidence="5">
    <location>
        <begin position="20"/>
        <end position="286"/>
    </location>
</feature>
<feature type="compositionally biased region" description="Acidic residues" evidence="4">
    <location>
        <begin position="56"/>
        <end position="65"/>
    </location>
</feature>
<evidence type="ECO:0000256" key="2">
    <source>
        <dbReference type="ARBA" id="ARBA00008098"/>
    </source>
</evidence>
<comment type="subcellular location">
    <subcellularLocation>
        <location evidence="1">Secreted</location>
    </subcellularLocation>
</comment>
<protein>
    <submittedName>
        <fullName evidence="6">Uncharacterized protein</fullName>
    </submittedName>
</protein>
<sequence>MNKAVALCALLAAAVAVSAYNFEDPEFNLVLARDLEDIYDSYVPYSHPRLRRDDDAVTDDDDKDDKDEKDKCRPWRRKPKWCCADDVLEKLHDKDKDIRRSCFREITGKDKPDRPKFDPFRCEDVEKHRKEMICIMQCVGQKHGLYKQYSGFIFFVCLCCNNPDIFQLDGDGNPKEEEFGAFVKQYFGTEPWLAALQDKIISTCLSEGKNGTAAADAGSCNPAPAKTAHCLFREIQLSCPAEEIKDEKSCARVRERMKSQDFWGPPPPPPGPSDGMSAAADNRREP</sequence>
<keyword evidence="5" id="KW-0732">Signal</keyword>
<proteinExistence type="inferred from homology"/>
<feature type="region of interest" description="Disordered" evidence="4">
    <location>
        <begin position="255"/>
        <end position="286"/>
    </location>
</feature>
<evidence type="ECO:0000256" key="5">
    <source>
        <dbReference type="SAM" id="SignalP"/>
    </source>
</evidence>
<dbReference type="AlphaFoldDB" id="A0AAV8XTG2"/>
<dbReference type="PANTHER" id="PTHR21066">
    <property type="entry name" value="ODORANT-BINDING PROTEIN 59A-RELATED"/>
    <property type="match status" value="1"/>
</dbReference>
<feature type="signal peptide" evidence="5">
    <location>
        <begin position="1"/>
        <end position="19"/>
    </location>
</feature>
<dbReference type="Gene3D" id="1.10.238.270">
    <property type="match status" value="1"/>
</dbReference>
<keyword evidence="7" id="KW-1185">Reference proteome</keyword>
<dbReference type="Proteomes" id="UP001162162">
    <property type="component" value="Unassembled WGS sequence"/>
</dbReference>
<evidence type="ECO:0000313" key="6">
    <source>
        <dbReference type="EMBL" id="KAJ8941164.1"/>
    </source>
</evidence>
<gene>
    <name evidence="6" type="ORF">NQ318_010868</name>
</gene>
<accession>A0AAV8XTG2</accession>
<comment type="similarity">
    <text evidence="2">Belongs to the PBP/GOBP family.</text>
</comment>
<evidence type="ECO:0000256" key="3">
    <source>
        <dbReference type="ARBA" id="ARBA00022525"/>
    </source>
</evidence>
<organism evidence="6 7">
    <name type="scientific">Aromia moschata</name>
    <dbReference type="NCBI Taxonomy" id="1265417"/>
    <lineage>
        <taxon>Eukaryota</taxon>
        <taxon>Metazoa</taxon>
        <taxon>Ecdysozoa</taxon>
        <taxon>Arthropoda</taxon>
        <taxon>Hexapoda</taxon>
        <taxon>Insecta</taxon>
        <taxon>Pterygota</taxon>
        <taxon>Neoptera</taxon>
        <taxon>Endopterygota</taxon>
        <taxon>Coleoptera</taxon>
        <taxon>Polyphaga</taxon>
        <taxon>Cucujiformia</taxon>
        <taxon>Chrysomeloidea</taxon>
        <taxon>Cerambycidae</taxon>
        <taxon>Cerambycinae</taxon>
        <taxon>Callichromatini</taxon>
        <taxon>Aromia</taxon>
    </lineage>
</organism>
<evidence type="ECO:0000256" key="4">
    <source>
        <dbReference type="SAM" id="MobiDB-lite"/>
    </source>
</evidence>
<keyword evidence="3" id="KW-0964">Secreted</keyword>
<dbReference type="PANTHER" id="PTHR21066:SF17">
    <property type="entry name" value="AGAP011368-PA"/>
    <property type="match status" value="1"/>
</dbReference>
<name>A0AAV8XTG2_9CUCU</name>
<dbReference type="InterPro" id="IPR052295">
    <property type="entry name" value="Odorant-binding_protein"/>
</dbReference>
<comment type="caution">
    <text evidence="6">The sequence shown here is derived from an EMBL/GenBank/DDBJ whole genome shotgun (WGS) entry which is preliminary data.</text>
</comment>
<feature type="region of interest" description="Disordered" evidence="4">
    <location>
        <begin position="53"/>
        <end position="72"/>
    </location>
</feature>
<evidence type="ECO:0000256" key="1">
    <source>
        <dbReference type="ARBA" id="ARBA00004613"/>
    </source>
</evidence>
<dbReference type="GO" id="GO:0005576">
    <property type="term" value="C:extracellular region"/>
    <property type="evidence" value="ECO:0007669"/>
    <property type="project" value="UniProtKB-SubCell"/>
</dbReference>
<dbReference type="EMBL" id="JAPWTK010000385">
    <property type="protein sequence ID" value="KAJ8941164.1"/>
    <property type="molecule type" value="Genomic_DNA"/>
</dbReference>